<evidence type="ECO:0000259" key="1">
    <source>
        <dbReference type="Pfam" id="PF20434"/>
    </source>
</evidence>
<dbReference type="InterPro" id="IPR029058">
    <property type="entry name" value="AB_hydrolase_fold"/>
</dbReference>
<dbReference type="EMBL" id="MLCO01000170">
    <property type="protein sequence ID" value="ONG51272.1"/>
    <property type="molecule type" value="Genomic_DNA"/>
</dbReference>
<keyword evidence="3" id="KW-1185">Reference proteome</keyword>
<dbReference type="Proteomes" id="UP000188879">
    <property type="component" value="Unassembled WGS sequence"/>
</dbReference>
<dbReference type="Gene3D" id="3.40.50.1820">
    <property type="entry name" value="alpha/beta hydrolase"/>
    <property type="match status" value="1"/>
</dbReference>
<sequence>MLPHRPGLAYGPGPAQRLTFLPPASPAAGGAPLLLAVPGDAWGWLRATDLACLAPYLTARGFALAVLQHRPAGGSGLGHALHDARLGLAWLHGQAASLGGDPSRIVVLGAGRGGLIAALLAAGGWPAAFGLPPAPLAGAALLAAELAPHGLPPQQSPLRLPPPPAALRLLTASSGACDAAHLRQMHDYAAHAALAGCALTVLGPQPGSDPARLLLELGAPTPLSAALLQLADLSPG</sequence>
<comment type="caution">
    <text evidence="2">The sequence shown here is derived from an EMBL/GenBank/DDBJ whole genome shotgun (WGS) entry which is preliminary data.</text>
</comment>
<dbReference type="InterPro" id="IPR049492">
    <property type="entry name" value="BD-FAE-like_dom"/>
</dbReference>
<name>A0A1V2GZY6_9PROT</name>
<dbReference type="Pfam" id="PF20434">
    <property type="entry name" value="BD-FAE"/>
    <property type="match status" value="1"/>
</dbReference>
<evidence type="ECO:0000313" key="3">
    <source>
        <dbReference type="Proteomes" id="UP000188879"/>
    </source>
</evidence>
<dbReference type="AlphaFoldDB" id="A0A1V2GZY6"/>
<evidence type="ECO:0000313" key="2">
    <source>
        <dbReference type="EMBL" id="ONG51272.1"/>
    </source>
</evidence>
<reference evidence="2 3" key="1">
    <citation type="submission" date="2016-10" db="EMBL/GenBank/DDBJ databases">
        <title>Draft Genome sequence of Roseomonas sp. strain M3.</title>
        <authorList>
            <person name="Subhash Y."/>
            <person name="Lee S."/>
        </authorList>
    </citation>
    <scope>NUCLEOTIDE SEQUENCE [LARGE SCALE GENOMIC DNA]</scope>
    <source>
        <strain evidence="2 3">M3</strain>
    </source>
</reference>
<feature type="domain" description="BD-FAE-like" evidence="1">
    <location>
        <begin position="30"/>
        <end position="122"/>
    </location>
</feature>
<gene>
    <name evidence="2" type="ORF">BKE38_16440</name>
</gene>
<accession>A0A1V2GZY6</accession>
<organism evidence="2 3">
    <name type="scientific">Teichococcus deserti</name>
    <dbReference type="NCBI Taxonomy" id="1817963"/>
    <lineage>
        <taxon>Bacteria</taxon>
        <taxon>Pseudomonadati</taxon>
        <taxon>Pseudomonadota</taxon>
        <taxon>Alphaproteobacteria</taxon>
        <taxon>Acetobacterales</taxon>
        <taxon>Roseomonadaceae</taxon>
        <taxon>Roseomonas</taxon>
    </lineage>
</organism>
<protein>
    <recommendedName>
        <fullName evidence="1">BD-FAE-like domain-containing protein</fullName>
    </recommendedName>
</protein>
<proteinExistence type="predicted"/>
<dbReference type="SUPFAM" id="SSF53474">
    <property type="entry name" value="alpha/beta-Hydrolases"/>
    <property type="match status" value="1"/>
</dbReference>